<organism evidence="3 4">
    <name type="scientific">Pseudoduganella ginsengisoli</name>
    <dbReference type="NCBI Taxonomy" id="1462440"/>
    <lineage>
        <taxon>Bacteria</taxon>
        <taxon>Pseudomonadati</taxon>
        <taxon>Pseudomonadota</taxon>
        <taxon>Betaproteobacteria</taxon>
        <taxon>Burkholderiales</taxon>
        <taxon>Oxalobacteraceae</taxon>
        <taxon>Telluria group</taxon>
        <taxon>Pseudoduganella</taxon>
    </lineage>
</organism>
<dbReference type="PANTHER" id="PTHR39200">
    <property type="entry name" value="HYPOTHETICAL EXPORTED PROTEIN"/>
    <property type="match status" value="1"/>
</dbReference>
<keyword evidence="4" id="KW-1185">Reference proteome</keyword>
<comment type="caution">
    <text evidence="3">The sequence shown here is derived from an EMBL/GenBank/DDBJ whole genome shotgun (WGS) entry which is preliminary data.</text>
</comment>
<evidence type="ECO:0000259" key="2">
    <source>
        <dbReference type="Pfam" id="PF10988"/>
    </source>
</evidence>
<evidence type="ECO:0000256" key="1">
    <source>
        <dbReference type="SAM" id="SignalP"/>
    </source>
</evidence>
<dbReference type="OrthoDB" id="8706990at2"/>
<dbReference type="AlphaFoldDB" id="A0A6L6Q1R8"/>
<feature type="chain" id="PRO_5027002935" evidence="1">
    <location>
        <begin position="24"/>
        <end position="253"/>
    </location>
</feature>
<feature type="signal peptide" evidence="1">
    <location>
        <begin position="1"/>
        <end position="23"/>
    </location>
</feature>
<name>A0A6L6Q1R8_9BURK</name>
<accession>A0A6L6Q1R8</accession>
<dbReference type="Proteomes" id="UP000484015">
    <property type="component" value="Unassembled WGS sequence"/>
</dbReference>
<sequence length="253" mass="26135">MNKFISATMMAVSLYAAHGLAVADEVISEIRTVDARAVKVVLDGIISLNLKQGNTPSLVVSGDKRYVPKITVVQSGDTLRIGTDLRGVNFSNGNLRAELTLPNLREFVSAGVGSAELSGFSGDDMRVSLEGAGSVNMASRYKHMDARLTGVGSMHVNAGDAESVDLNLKGAGQIVINGQSKNLTAKLGGIGSLDAQGLRADSVDVDMSGLGGATVYAKTSANLRLSGMGSATVYGKPANRSSTARGMGSVAWN</sequence>
<dbReference type="Pfam" id="PF10988">
    <property type="entry name" value="DUF2807"/>
    <property type="match status" value="1"/>
</dbReference>
<dbReference type="EMBL" id="WNLA01000010">
    <property type="protein sequence ID" value="MTW03486.1"/>
    <property type="molecule type" value="Genomic_DNA"/>
</dbReference>
<evidence type="ECO:0000313" key="4">
    <source>
        <dbReference type="Proteomes" id="UP000484015"/>
    </source>
</evidence>
<gene>
    <name evidence="3" type="ORF">GM668_15485</name>
</gene>
<keyword evidence="1" id="KW-0732">Signal</keyword>
<protein>
    <submittedName>
        <fullName evidence="3">DUF2807 domain-containing protein</fullName>
    </submittedName>
</protein>
<dbReference type="Gene3D" id="2.160.20.120">
    <property type="match status" value="1"/>
</dbReference>
<evidence type="ECO:0000313" key="3">
    <source>
        <dbReference type="EMBL" id="MTW03486.1"/>
    </source>
</evidence>
<reference evidence="3 4" key="1">
    <citation type="submission" date="2019-11" db="EMBL/GenBank/DDBJ databases">
        <title>Type strains purchased from KCTC, JCM and DSMZ.</title>
        <authorList>
            <person name="Lu H."/>
        </authorList>
    </citation>
    <scope>NUCLEOTIDE SEQUENCE [LARGE SCALE GENOMIC DNA]</scope>
    <source>
        <strain evidence="3 4">KCTC 42409</strain>
    </source>
</reference>
<proteinExistence type="predicted"/>
<dbReference type="InterPro" id="IPR021255">
    <property type="entry name" value="DUF2807"/>
</dbReference>
<dbReference type="PANTHER" id="PTHR39200:SF1">
    <property type="entry name" value="AUTO-TRANSPORTER ADHESIN HEAD GIN DOMAIN-CONTAINING PROTEIN-RELATED"/>
    <property type="match status" value="1"/>
</dbReference>
<feature type="domain" description="Putative auto-transporter adhesin head GIN" evidence="2">
    <location>
        <begin position="39"/>
        <end position="237"/>
    </location>
</feature>